<reference evidence="4 5" key="1">
    <citation type="submission" date="2020-10" db="EMBL/GenBank/DDBJ databases">
        <title>Aquamicrobium zhengzhouensis sp. nov., a exopolysaccharide producing bacterium isolated from farmland soil.</title>
        <authorList>
            <person name="Wang X."/>
        </authorList>
    </citation>
    <scope>NUCLEOTIDE SEQUENCE [LARGE SCALE GENOMIC DNA]</scope>
    <source>
        <strain evidence="5">cd-1</strain>
    </source>
</reference>
<keyword evidence="1" id="KW-1188">Viral release from host cell</keyword>
<dbReference type="NCBIfam" id="TIGR01760">
    <property type="entry name" value="tape_meas_TP901"/>
    <property type="match status" value="1"/>
</dbReference>
<feature type="transmembrane region" description="Helical" evidence="2">
    <location>
        <begin position="305"/>
        <end position="328"/>
    </location>
</feature>
<dbReference type="Pfam" id="PF10145">
    <property type="entry name" value="PhageMin_Tail"/>
    <property type="match status" value="1"/>
</dbReference>
<evidence type="ECO:0000313" key="4">
    <source>
        <dbReference type="EMBL" id="MBI1620168.1"/>
    </source>
</evidence>
<dbReference type="EMBL" id="JADGMQ010000002">
    <property type="protein sequence ID" value="MBI1620168.1"/>
    <property type="molecule type" value="Genomic_DNA"/>
</dbReference>
<comment type="caution">
    <text evidence="4">The sequence shown here is derived from an EMBL/GenBank/DDBJ whole genome shotgun (WGS) entry which is preliminary data.</text>
</comment>
<evidence type="ECO:0000256" key="2">
    <source>
        <dbReference type="SAM" id="Phobius"/>
    </source>
</evidence>
<keyword evidence="2" id="KW-1133">Transmembrane helix</keyword>
<organism evidence="4 5">
    <name type="scientific">Aquamicrobium zhengzhouense</name>
    <dbReference type="NCBI Taxonomy" id="2781738"/>
    <lineage>
        <taxon>Bacteria</taxon>
        <taxon>Pseudomonadati</taxon>
        <taxon>Pseudomonadota</taxon>
        <taxon>Alphaproteobacteria</taxon>
        <taxon>Hyphomicrobiales</taxon>
        <taxon>Phyllobacteriaceae</taxon>
        <taxon>Aquamicrobium</taxon>
    </lineage>
</organism>
<evidence type="ECO:0000256" key="1">
    <source>
        <dbReference type="ARBA" id="ARBA00022612"/>
    </source>
</evidence>
<keyword evidence="2" id="KW-0472">Membrane</keyword>
<gene>
    <name evidence="4" type="ORF">IOD40_05765</name>
</gene>
<feature type="domain" description="Phage tail tape measure protein" evidence="3">
    <location>
        <begin position="48"/>
        <end position="238"/>
    </location>
</feature>
<evidence type="ECO:0000313" key="5">
    <source>
        <dbReference type="Proteomes" id="UP000601789"/>
    </source>
</evidence>
<proteinExistence type="predicted"/>
<evidence type="ECO:0000259" key="3">
    <source>
        <dbReference type="Pfam" id="PF10145"/>
    </source>
</evidence>
<keyword evidence="5" id="KW-1185">Reference proteome</keyword>
<name>A0ABS0SCL7_9HYPH</name>
<protein>
    <submittedName>
        <fullName evidence="4">Phage tail tape measure protein</fullName>
    </submittedName>
</protein>
<dbReference type="Proteomes" id="UP000601789">
    <property type="component" value="Unassembled WGS sequence"/>
</dbReference>
<feature type="transmembrane region" description="Helical" evidence="2">
    <location>
        <begin position="340"/>
        <end position="361"/>
    </location>
</feature>
<dbReference type="PANTHER" id="PTHR37813:SF1">
    <property type="entry name" value="FELS-2 PROPHAGE PROTEIN"/>
    <property type="match status" value="1"/>
</dbReference>
<accession>A0ABS0SCL7</accession>
<sequence length="744" mass="76685">MVEAAAVAYGLARAMASPLKAATEFETTLEDIGQKLDEPVAKLPKLGKEIRDVARQTTQSAAQIATGMDVLAGMGASRGDALGLLMPIGKAATAYNASIADLSQAGYAALDNLKVPANEFGKALDAMAQAGKAGAFELKDMAQYFPSLGAAYQGLGQTGVSSVADLAAALQVVRKGTGDSAEAATNLSNILQKVYAPQTIKAFKKIGIDLRKEMDRAAKAGMTPIEAIAEITRKALKGDLSRLGDLFTDAQVQKGLRPLIQNLDLYRQIRAEAMSAQGVVEEDYQRRLVTGQLATQRIQIAMENLNLAIGSALLPALANLGDVIVPIITKMAEWAEANPALTQAIVALSAGLVGLRVAAIAAQFSLLWMKGGLLAAGLAGMKGLAAALRIAGLAFMPFGAGARAARSAMIGFTAAASVGGTGSALKIMGSSLLGLLSPMRLVTSALKVLRLAVIGTGIGAALVGIAAAGTWIYNNWQGIGVAFEAFKGAFMRAIEPVMPALEPVIDGVSSLFDWIGDLLGPIDEMNGSWAAWGIAAGNAVGEIVAAVVGLPGKIIAFSEDMLDAGRELAQAMWDGVKEMIAQMVDWFRELPGRIIEAIGSIDLTSIISWPSPPSWWTNRPSWLGGGGGESAGIAGARAAGGPIAAGRTYLVGEEGPELITPSRSGYVHSADETAAMAHGGSRNTGSGSAGSSVLSLGSLIGELHVHPAPGMDEEALAQKAARLIGQAVREALSGIQSDSEWAIA</sequence>
<feature type="transmembrane region" description="Helical" evidence="2">
    <location>
        <begin position="408"/>
        <end position="436"/>
    </location>
</feature>
<feature type="transmembrane region" description="Helical" evidence="2">
    <location>
        <begin position="373"/>
        <end position="396"/>
    </location>
</feature>
<dbReference type="InterPro" id="IPR010090">
    <property type="entry name" value="Phage_tape_meas"/>
</dbReference>
<dbReference type="PANTHER" id="PTHR37813">
    <property type="entry name" value="FELS-2 PROPHAGE PROTEIN"/>
    <property type="match status" value="1"/>
</dbReference>
<feature type="transmembrane region" description="Helical" evidence="2">
    <location>
        <begin position="448"/>
        <end position="473"/>
    </location>
</feature>
<keyword evidence="2" id="KW-0812">Transmembrane</keyword>